<sequence length="123" mass="12458">MPQDLPTPPTVLPRISALVRSDATGQLTIDGVSQAISATDDAGVRQEIVARVVASAELAGRALHVLITDDDGEWPLLVHVDGQIEADGTVARTPATGAAAAAHTPAPPLSRRAAREAAAAASA</sequence>
<feature type="non-terminal residue" evidence="2">
    <location>
        <position position="123"/>
    </location>
</feature>
<dbReference type="Proteomes" id="UP000297447">
    <property type="component" value="Unassembled WGS sequence"/>
</dbReference>
<keyword evidence="3" id="KW-1185">Reference proteome</keyword>
<evidence type="ECO:0000313" key="3">
    <source>
        <dbReference type="Proteomes" id="UP000297447"/>
    </source>
</evidence>
<dbReference type="EMBL" id="SOHE01000026">
    <property type="protein sequence ID" value="TFD52755.1"/>
    <property type="molecule type" value="Genomic_DNA"/>
</dbReference>
<dbReference type="AlphaFoldDB" id="A0A4R9A5X0"/>
<feature type="region of interest" description="Disordered" evidence="1">
    <location>
        <begin position="91"/>
        <end position="123"/>
    </location>
</feature>
<proteinExistence type="predicted"/>
<evidence type="ECO:0000256" key="1">
    <source>
        <dbReference type="SAM" id="MobiDB-lite"/>
    </source>
</evidence>
<accession>A0A4R9A5X0</accession>
<comment type="caution">
    <text evidence="2">The sequence shown here is derived from an EMBL/GenBank/DDBJ whole genome shotgun (WGS) entry which is preliminary data.</text>
</comment>
<gene>
    <name evidence="2" type="ORF">E3T55_06000</name>
</gene>
<organism evidence="2 3">
    <name type="scientific">Cryobacterium frigoriphilum</name>
    <dbReference type="NCBI Taxonomy" id="1259150"/>
    <lineage>
        <taxon>Bacteria</taxon>
        <taxon>Bacillati</taxon>
        <taxon>Actinomycetota</taxon>
        <taxon>Actinomycetes</taxon>
        <taxon>Micrococcales</taxon>
        <taxon>Microbacteriaceae</taxon>
        <taxon>Cryobacterium</taxon>
    </lineage>
</organism>
<feature type="compositionally biased region" description="Low complexity" evidence="1">
    <location>
        <begin position="91"/>
        <end position="104"/>
    </location>
</feature>
<evidence type="ECO:0000313" key="2">
    <source>
        <dbReference type="EMBL" id="TFD52755.1"/>
    </source>
</evidence>
<protein>
    <submittedName>
        <fullName evidence="2">Uncharacterized protein</fullName>
    </submittedName>
</protein>
<name>A0A4R9A5X0_9MICO</name>
<reference evidence="2 3" key="1">
    <citation type="submission" date="2019-03" db="EMBL/GenBank/DDBJ databases">
        <title>Genomics of glacier-inhabiting Cryobacterium strains.</title>
        <authorList>
            <person name="Liu Q."/>
            <person name="Xin Y.-H."/>
        </authorList>
    </citation>
    <scope>NUCLEOTIDE SEQUENCE [LARGE SCALE GENOMIC DNA]</scope>
    <source>
        <strain evidence="2 3">Hh14</strain>
    </source>
</reference>